<keyword evidence="4" id="KW-1185">Reference proteome</keyword>
<feature type="transmembrane region" description="Helical" evidence="1">
    <location>
        <begin position="12"/>
        <end position="29"/>
    </location>
</feature>
<accession>A0ABS8XFW9</accession>
<evidence type="ECO:0000313" key="4">
    <source>
        <dbReference type="Proteomes" id="UP001201463"/>
    </source>
</evidence>
<dbReference type="CDD" id="cd06259">
    <property type="entry name" value="YdcF-like"/>
    <property type="match status" value="1"/>
</dbReference>
<organism evidence="3 4">
    <name type="scientific">Pelomonas caseinilytica</name>
    <dbReference type="NCBI Taxonomy" id="2906763"/>
    <lineage>
        <taxon>Bacteria</taxon>
        <taxon>Pseudomonadati</taxon>
        <taxon>Pseudomonadota</taxon>
        <taxon>Betaproteobacteria</taxon>
        <taxon>Burkholderiales</taxon>
        <taxon>Sphaerotilaceae</taxon>
        <taxon>Roseateles</taxon>
    </lineage>
</organism>
<keyword evidence="1" id="KW-1133">Transmembrane helix</keyword>
<dbReference type="PANTHER" id="PTHR30336:SF4">
    <property type="entry name" value="ENVELOPE BIOGENESIS FACTOR ELYC"/>
    <property type="match status" value="1"/>
</dbReference>
<dbReference type="PANTHER" id="PTHR30336">
    <property type="entry name" value="INNER MEMBRANE PROTEIN, PROBABLE PERMEASE"/>
    <property type="match status" value="1"/>
</dbReference>
<reference evidence="3 4" key="1">
    <citation type="submission" date="2021-12" db="EMBL/GenBank/DDBJ databases">
        <title>Genome seq of p7.</title>
        <authorList>
            <person name="Seo T."/>
        </authorList>
    </citation>
    <scope>NUCLEOTIDE SEQUENCE [LARGE SCALE GENOMIC DNA]</scope>
    <source>
        <strain evidence="3 4">P7</strain>
    </source>
</reference>
<evidence type="ECO:0000256" key="1">
    <source>
        <dbReference type="SAM" id="Phobius"/>
    </source>
</evidence>
<dbReference type="Proteomes" id="UP001201463">
    <property type="component" value="Unassembled WGS sequence"/>
</dbReference>
<dbReference type="RefSeq" id="WP_233394300.1">
    <property type="nucleotide sequence ID" value="NZ_JAJTWT010000010.1"/>
</dbReference>
<dbReference type="Pfam" id="PF02698">
    <property type="entry name" value="DUF218"/>
    <property type="match status" value="1"/>
</dbReference>
<comment type="caution">
    <text evidence="3">The sequence shown here is derived from an EMBL/GenBank/DDBJ whole genome shotgun (WGS) entry which is preliminary data.</text>
</comment>
<protein>
    <submittedName>
        <fullName evidence="3">YdcF family protein</fullName>
    </submittedName>
</protein>
<proteinExistence type="predicted"/>
<keyword evidence="1" id="KW-0472">Membrane</keyword>
<dbReference type="InterPro" id="IPR051599">
    <property type="entry name" value="Cell_Envelope_Assoc"/>
</dbReference>
<sequence>MSLHLDYSGFKTLLLALALPPAPLLLLAAWGGWRLRRGRRAGGWILGLALVLTWLSATEAAGELLSRASGSPAALTRAQVEALKGRSDGAVLVLGGGVHRHLPEYDGGALKRPTAERLAYGVWLARRTGWPLAFSGGIGWTATELRQPEAEIVARVAAEDYALPLRWVESRSRDTRENAANSLPLLAQAGVKEVLLVTDDGHMRRALRAFEAAAAPLGLRIVPAPIGLRDDALGGFDDWCPSADGFSRMRNIVYETLAWWAGR</sequence>
<evidence type="ECO:0000313" key="3">
    <source>
        <dbReference type="EMBL" id="MCE4539784.1"/>
    </source>
</evidence>
<dbReference type="Gene3D" id="3.40.50.620">
    <property type="entry name" value="HUPs"/>
    <property type="match status" value="1"/>
</dbReference>
<gene>
    <name evidence="3" type="ORF">LXT12_21270</name>
</gene>
<dbReference type="EMBL" id="JAJTWT010000010">
    <property type="protein sequence ID" value="MCE4539784.1"/>
    <property type="molecule type" value="Genomic_DNA"/>
</dbReference>
<dbReference type="InterPro" id="IPR003848">
    <property type="entry name" value="DUF218"/>
</dbReference>
<evidence type="ECO:0000259" key="2">
    <source>
        <dbReference type="Pfam" id="PF02698"/>
    </source>
</evidence>
<dbReference type="InterPro" id="IPR014729">
    <property type="entry name" value="Rossmann-like_a/b/a_fold"/>
</dbReference>
<feature type="transmembrane region" description="Helical" evidence="1">
    <location>
        <begin position="41"/>
        <end position="57"/>
    </location>
</feature>
<name>A0ABS8XFW9_9BURK</name>
<keyword evidence="1" id="KW-0812">Transmembrane</keyword>
<feature type="domain" description="DUF218" evidence="2">
    <location>
        <begin position="90"/>
        <end position="257"/>
    </location>
</feature>